<organism evidence="4 5">
    <name type="scientific">Eiseniibacteriota bacterium</name>
    <dbReference type="NCBI Taxonomy" id="2212470"/>
    <lineage>
        <taxon>Bacteria</taxon>
        <taxon>Candidatus Eiseniibacteriota</taxon>
    </lineage>
</organism>
<proteinExistence type="predicted"/>
<keyword evidence="2" id="KW-0732">Signal</keyword>
<accession>A0A538T4T8</accession>
<dbReference type="Proteomes" id="UP000320913">
    <property type="component" value="Unassembled WGS sequence"/>
</dbReference>
<protein>
    <submittedName>
        <fullName evidence="4">Insulinase family protein</fullName>
    </submittedName>
</protein>
<feature type="region of interest" description="Disordered" evidence="1">
    <location>
        <begin position="171"/>
        <end position="206"/>
    </location>
</feature>
<evidence type="ECO:0000256" key="2">
    <source>
        <dbReference type="SAM" id="SignalP"/>
    </source>
</evidence>
<name>A0A538T4T8_UNCEI</name>
<feature type="chain" id="PRO_5021826083" evidence="2">
    <location>
        <begin position="23"/>
        <end position="206"/>
    </location>
</feature>
<sequence length="206" mass="22182">MRSVPAISLLALLLIPASQAQAVPDLVQTLPNKVTVIVREVHTRPLVSIQAWVRAGTRDEALKDRGLAVATAQCILDATPKRESGAIQKELYAIAGTYENEVGYDFSYFDLTVPSRSFAQGLGLLSEGLTQAKIDQAGVLRAMGRAQALSKTALTHAELAAVNPVRARLHEGSPLGGRSRFRCRSSRPLPPRWSSASTTITTSPRI</sequence>
<dbReference type="InterPro" id="IPR011765">
    <property type="entry name" value="Pept_M16_N"/>
</dbReference>
<feature type="signal peptide" evidence="2">
    <location>
        <begin position="1"/>
        <end position="22"/>
    </location>
</feature>
<dbReference type="AlphaFoldDB" id="A0A538T4T8"/>
<comment type="caution">
    <text evidence="4">The sequence shown here is derived from an EMBL/GenBank/DDBJ whole genome shotgun (WGS) entry which is preliminary data.</text>
</comment>
<evidence type="ECO:0000256" key="1">
    <source>
        <dbReference type="SAM" id="MobiDB-lite"/>
    </source>
</evidence>
<reference evidence="4 5" key="1">
    <citation type="journal article" date="2019" name="Nat. Microbiol.">
        <title>Mediterranean grassland soil C-N compound turnover is dependent on rainfall and depth, and is mediated by genomically divergent microorganisms.</title>
        <authorList>
            <person name="Diamond S."/>
            <person name="Andeer P.F."/>
            <person name="Li Z."/>
            <person name="Crits-Christoph A."/>
            <person name="Burstein D."/>
            <person name="Anantharaman K."/>
            <person name="Lane K.R."/>
            <person name="Thomas B.C."/>
            <person name="Pan C."/>
            <person name="Northen T.R."/>
            <person name="Banfield J.F."/>
        </authorList>
    </citation>
    <scope>NUCLEOTIDE SEQUENCE [LARGE SCALE GENOMIC DNA]</scope>
    <source>
        <strain evidence="4">WS_5</strain>
    </source>
</reference>
<evidence type="ECO:0000259" key="3">
    <source>
        <dbReference type="Pfam" id="PF00675"/>
    </source>
</evidence>
<evidence type="ECO:0000313" key="5">
    <source>
        <dbReference type="Proteomes" id="UP000320913"/>
    </source>
</evidence>
<dbReference type="GO" id="GO:0046872">
    <property type="term" value="F:metal ion binding"/>
    <property type="evidence" value="ECO:0007669"/>
    <property type="project" value="InterPro"/>
</dbReference>
<gene>
    <name evidence="4" type="ORF">E6K75_05100</name>
</gene>
<dbReference type="EMBL" id="VBOV01000122">
    <property type="protein sequence ID" value="TMQ58640.1"/>
    <property type="molecule type" value="Genomic_DNA"/>
</dbReference>
<dbReference type="InterPro" id="IPR011249">
    <property type="entry name" value="Metalloenz_LuxS/M16"/>
</dbReference>
<feature type="domain" description="Peptidase M16 N-terminal" evidence="3">
    <location>
        <begin position="36"/>
        <end position="142"/>
    </location>
</feature>
<dbReference type="Pfam" id="PF00675">
    <property type="entry name" value="Peptidase_M16"/>
    <property type="match status" value="1"/>
</dbReference>
<dbReference type="SUPFAM" id="SSF63411">
    <property type="entry name" value="LuxS/MPP-like metallohydrolase"/>
    <property type="match status" value="1"/>
</dbReference>
<evidence type="ECO:0000313" key="4">
    <source>
        <dbReference type="EMBL" id="TMQ58640.1"/>
    </source>
</evidence>
<dbReference type="Gene3D" id="3.30.830.10">
    <property type="entry name" value="Metalloenzyme, LuxS/M16 peptidase-like"/>
    <property type="match status" value="1"/>
</dbReference>